<name>A0A6H9Z7P7_9ACTN</name>
<proteinExistence type="predicted"/>
<evidence type="ECO:0000313" key="3">
    <source>
        <dbReference type="Proteomes" id="UP000468735"/>
    </source>
</evidence>
<gene>
    <name evidence="2" type="ORF">F8566_03845</name>
</gene>
<dbReference type="EMBL" id="WBMT01000002">
    <property type="protein sequence ID" value="KAB2351398.1"/>
    <property type="molecule type" value="Genomic_DNA"/>
</dbReference>
<keyword evidence="1" id="KW-0472">Membrane</keyword>
<dbReference type="Gene3D" id="3.20.20.80">
    <property type="entry name" value="Glycosidases"/>
    <property type="match status" value="1"/>
</dbReference>
<comment type="caution">
    <text evidence="2">The sequence shown here is derived from an EMBL/GenBank/DDBJ whole genome shotgun (WGS) entry which is preliminary data.</text>
</comment>
<keyword evidence="1" id="KW-0812">Transmembrane</keyword>
<feature type="transmembrane region" description="Helical" evidence="1">
    <location>
        <begin position="7"/>
        <end position="24"/>
    </location>
</feature>
<sequence length="304" mass="33647">MDIRFKVSAVVATFVLVAGFLFYIQRSATDGHEPYRGPLASPGVAATKPGATMHIALNTTPADYPRLLQLGYDLADVKPGDGDLAALPAGMRALLWVGNFQCDEFELSYDAFTAAVRKYGSHPKVYGWYLSDEPDPGTCPKIAGDIRRRADYVKRHAPGQVTFISLTDFPMKPVTPKKVNVDLVGLDPYPCKGASKARADCNIDAIDRMVRMADDAGVPRRAIVPVFQAFGTECSNGPRHYWLPTADQFRQLLRRWDRLVPRPPFDIAYSWGHQGEWACPTLADADGRNGRPDLQTLVKEHNTK</sequence>
<keyword evidence="1" id="KW-1133">Transmembrane helix</keyword>
<dbReference type="InterPro" id="IPR017853">
    <property type="entry name" value="GH"/>
</dbReference>
<dbReference type="RefSeq" id="WP_151558095.1">
    <property type="nucleotide sequence ID" value="NZ_WBMT01000002.1"/>
</dbReference>
<organism evidence="2 3">
    <name type="scientific">Actinomadura rudentiformis</name>
    <dbReference type="NCBI Taxonomy" id="359158"/>
    <lineage>
        <taxon>Bacteria</taxon>
        <taxon>Bacillati</taxon>
        <taxon>Actinomycetota</taxon>
        <taxon>Actinomycetes</taxon>
        <taxon>Streptosporangiales</taxon>
        <taxon>Thermomonosporaceae</taxon>
        <taxon>Actinomadura</taxon>
    </lineage>
</organism>
<protein>
    <recommendedName>
        <fullName evidence="4">GH26 domain-containing protein</fullName>
    </recommendedName>
</protein>
<evidence type="ECO:0000313" key="2">
    <source>
        <dbReference type="EMBL" id="KAB2351398.1"/>
    </source>
</evidence>
<evidence type="ECO:0000256" key="1">
    <source>
        <dbReference type="SAM" id="Phobius"/>
    </source>
</evidence>
<dbReference type="AlphaFoldDB" id="A0A6H9Z7P7"/>
<dbReference type="Proteomes" id="UP000468735">
    <property type="component" value="Unassembled WGS sequence"/>
</dbReference>
<reference evidence="2 3" key="1">
    <citation type="submission" date="2019-09" db="EMBL/GenBank/DDBJ databases">
        <title>Actinomadura physcomitrii sp. nov., a novel actinomycete isolated from moss [Physcomitrium sphaericum (Ludw) Fuernr].</title>
        <authorList>
            <person name="Zhuang X."/>
            <person name="Liu C."/>
        </authorList>
    </citation>
    <scope>NUCLEOTIDE SEQUENCE [LARGE SCALE GENOMIC DNA]</scope>
    <source>
        <strain evidence="2 3">HMC1</strain>
    </source>
</reference>
<accession>A0A6H9Z7P7</accession>
<dbReference type="OrthoDB" id="3817502at2"/>
<evidence type="ECO:0008006" key="4">
    <source>
        <dbReference type="Google" id="ProtNLM"/>
    </source>
</evidence>
<dbReference type="SUPFAM" id="SSF51445">
    <property type="entry name" value="(Trans)glycosidases"/>
    <property type="match status" value="1"/>
</dbReference>
<keyword evidence="3" id="KW-1185">Reference proteome</keyword>